<feature type="region of interest" description="Disordered" evidence="1">
    <location>
        <begin position="1"/>
        <end position="28"/>
    </location>
</feature>
<evidence type="ECO:0000313" key="3">
    <source>
        <dbReference type="Proteomes" id="UP000007266"/>
    </source>
</evidence>
<accession>D6WR36</accession>
<dbReference type="EMBL" id="KQ971354">
    <property type="protein sequence ID" value="EFA06015.1"/>
    <property type="molecule type" value="Genomic_DNA"/>
</dbReference>
<dbReference type="AlphaFoldDB" id="D6WR36"/>
<dbReference type="InParanoid" id="D6WR36"/>
<name>D6WR36_TRICA</name>
<organism evidence="2 3">
    <name type="scientific">Tribolium castaneum</name>
    <name type="common">Red flour beetle</name>
    <dbReference type="NCBI Taxonomy" id="7070"/>
    <lineage>
        <taxon>Eukaryota</taxon>
        <taxon>Metazoa</taxon>
        <taxon>Ecdysozoa</taxon>
        <taxon>Arthropoda</taxon>
        <taxon>Hexapoda</taxon>
        <taxon>Insecta</taxon>
        <taxon>Pterygota</taxon>
        <taxon>Neoptera</taxon>
        <taxon>Endopterygota</taxon>
        <taxon>Coleoptera</taxon>
        <taxon>Polyphaga</taxon>
        <taxon>Cucujiformia</taxon>
        <taxon>Tenebrionidae</taxon>
        <taxon>Tenebrionidae incertae sedis</taxon>
        <taxon>Tribolium</taxon>
    </lineage>
</organism>
<proteinExistence type="predicted"/>
<sequence length="121" mass="13194">MQSTGQADQGDLAGPGTSTKDDTSSLRENQTKISSFSLRIFQVIVSEPKALAPNVDCITPIQEVSYLIMVVYVLLDAAEFRPTVVSLARRIIKSPSAMHPSEESSSRQNSTLTPREHCNIS</sequence>
<evidence type="ECO:0000313" key="2">
    <source>
        <dbReference type="EMBL" id="EFA06015.1"/>
    </source>
</evidence>
<feature type="region of interest" description="Disordered" evidence="1">
    <location>
        <begin position="95"/>
        <end position="121"/>
    </location>
</feature>
<dbReference type="HOGENOM" id="CLU_2041062_0_0_1"/>
<evidence type="ECO:0000256" key="1">
    <source>
        <dbReference type="SAM" id="MobiDB-lite"/>
    </source>
</evidence>
<reference evidence="2 3" key="1">
    <citation type="journal article" date="2008" name="Nature">
        <title>The genome of the model beetle and pest Tribolium castaneum.</title>
        <authorList>
            <consortium name="Tribolium Genome Sequencing Consortium"/>
            <person name="Richards S."/>
            <person name="Gibbs R.A."/>
            <person name="Weinstock G.M."/>
            <person name="Brown S.J."/>
            <person name="Denell R."/>
            <person name="Beeman R.W."/>
            <person name="Gibbs R."/>
            <person name="Beeman R.W."/>
            <person name="Brown S.J."/>
            <person name="Bucher G."/>
            <person name="Friedrich M."/>
            <person name="Grimmelikhuijzen C.J."/>
            <person name="Klingler M."/>
            <person name="Lorenzen M."/>
            <person name="Richards S."/>
            <person name="Roth S."/>
            <person name="Schroder R."/>
            <person name="Tautz D."/>
            <person name="Zdobnov E.M."/>
            <person name="Muzny D."/>
            <person name="Gibbs R.A."/>
            <person name="Weinstock G.M."/>
            <person name="Attaway T."/>
            <person name="Bell S."/>
            <person name="Buhay C.J."/>
            <person name="Chandrabose M.N."/>
            <person name="Chavez D."/>
            <person name="Clerk-Blankenburg K.P."/>
            <person name="Cree A."/>
            <person name="Dao M."/>
            <person name="Davis C."/>
            <person name="Chacko J."/>
            <person name="Dinh H."/>
            <person name="Dugan-Rocha S."/>
            <person name="Fowler G."/>
            <person name="Garner T.T."/>
            <person name="Garnes J."/>
            <person name="Gnirke A."/>
            <person name="Hawes A."/>
            <person name="Hernandez J."/>
            <person name="Hines S."/>
            <person name="Holder M."/>
            <person name="Hume J."/>
            <person name="Jhangiani S.N."/>
            <person name="Joshi V."/>
            <person name="Khan Z.M."/>
            <person name="Jackson L."/>
            <person name="Kovar C."/>
            <person name="Kowis A."/>
            <person name="Lee S."/>
            <person name="Lewis L.R."/>
            <person name="Margolis J."/>
            <person name="Morgan M."/>
            <person name="Nazareth L.V."/>
            <person name="Nguyen N."/>
            <person name="Okwuonu G."/>
            <person name="Parker D."/>
            <person name="Richards S."/>
            <person name="Ruiz S.J."/>
            <person name="Santibanez J."/>
            <person name="Savard J."/>
            <person name="Scherer S.E."/>
            <person name="Schneider B."/>
            <person name="Sodergren E."/>
            <person name="Tautz D."/>
            <person name="Vattahil S."/>
            <person name="Villasana D."/>
            <person name="White C.S."/>
            <person name="Wright R."/>
            <person name="Park Y."/>
            <person name="Beeman R.W."/>
            <person name="Lord J."/>
            <person name="Oppert B."/>
            <person name="Lorenzen M."/>
            <person name="Brown S."/>
            <person name="Wang L."/>
            <person name="Savard J."/>
            <person name="Tautz D."/>
            <person name="Richards S."/>
            <person name="Weinstock G."/>
            <person name="Gibbs R.A."/>
            <person name="Liu Y."/>
            <person name="Worley K."/>
            <person name="Weinstock G."/>
            <person name="Elsik C.G."/>
            <person name="Reese J.T."/>
            <person name="Elhaik E."/>
            <person name="Landan G."/>
            <person name="Graur D."/>
            <person name="Arensburger P."/>
            <person name="Atkinson P."/>
            <person name="Beeman R.W."/>
            <person name="Beidler J."/>
            <person name="Brown S.J."/>
            <person name="Demuth J.P."/>
            <person name="Drury D.W."/>
            <person name="Du Y.Z."/>
            <person name="Fujiwara H."/>
            <person name="Lorenzen M."/>
            <person name="Maselli V."/>
            <person name="Osanai M."/>
            <person name="Park Y."/>
            <person name="Robertson H.M."/>
            <person name="Tu Z."/>
            <person name="Wang J.J."/>
            <person name="Wang S."/>
            <person name="Richards S."/>
            <person name="Song H."/>
            <person name="Zhang L."/>
            <person name="Sodergren E."/>
            <person name="Werner D."/>
            <person name="Stanke M."/>
            <person name="Morgenstern B."/>
            <person name="Solovyev V."/>
            <person name="Kosarev P."/>
            <person name="Brown G."/>
            <person name="Chen H.C."/>
            <person name="Ermolaeva O."/>
            <person name="Hlavina W."/>
            <person name="Kapustin Y."/>
            <person name="Kiryutin B."/>
            <person name="Kitts P."/>
            <person name="Maglott D."/>
            <person name="Pruitt K."/>
            <person name="Sapojnikov V."/>
            <person name="Souvorov A."/>
            <person name="Mackey A.J."/>
            <person name="Waterhouse R.M."/>
            <person name="Wyder S."/>
            <person name="Zdobnov E.M."/>
            <person name="Zdobnov E.M."/>
            <person name="Wyder S."/>
            <person name="Kriventseva E.V."/>
            <person name="Kadowaki T."/>
            <person name="Bork P."/>
            <person name="Aranda M."/>
            <person name="Bao R."/>
            <person name="Beermann A."/>
            <person name="Berns N."/>
            <person name="Bolognesi R."/>
            <person name="Bonneton F."/>
            <person name="Bopp D."/>
            <person name="Brown S.J."/>
            <person name="Bucher G."/>
            <person name="Butts T."/>
            <person name="Chaumot A."/>
            <person name="Denell R.E."/>
            <person name="Ferrier D.E."/>
            <person name="Friedrich M."/>
            <person name="Gordon C.M."/>
            <person name="Jindra M."/>
            <person name="Klingler M."/>
            <person name="Lan Q."/>
            <person name="Lattorff H.M."/>
            <person name="Laudet V."/>
            <person name="von Levetsow C."/>
            <person name="Liu Z."/>
            <person name="Lutz R."/>
            <person name="Lynch J.A."/>
            <person name="da Fonseca R.N."/>
            <person name="Posnien N."/>
            <person name="Reuter R."/>
            <person name="Roth S."/>
            <person name="Savard J."/>
            <person name="Schinko J.B."/>
            <person name="Schmitt C."/>
            <person name="Schoppmeier M."/>
            <person name="Schroder R."/>
            <person name="Shippy T.D."/>
            <person name="Simonnet F."/>
            <person name="Marques-Souza H."/>
            <person name="Tautz D."/>
            <person name="Tomoyasu Y."/>
            <person name="Trauner J."/>
            <person name="Van der Zee M."/>
            <person name="Vervoort M."/>
            <person name="Wittkopp N."/>
            <person name="Wimmer E.A."/>
            <person name="Yang X."/>
            <person name="Jones A.K."/>
            <person name="Sattelle D.B."/>
            <person name="Ebert P.R."/>
            <person name="Nelson D."/>
            <person name="Scott J.G."/>
            <person name="Beeman R.W."/>
            <person name="Muthukrishnan S."/>
            <person name="Kramer K.J."/>
            <person name="Arakane Y."/>
            <person name="Beeman R.W."/>
            <person name="Zhu Q."/>
            <person name="Hogenkamp D."/>
            <person name="Dixit R."/>
            <person name="Oppert B."/>
            <person name="Jiang H."/>
            <person name="Zou Z."/>
            <person name="Marshall J."/>
            <person name="Elpidina E."/>
            <person name="Vinokurov K."/>
            <person name="Oppert C."/>
            <person name="Zou Z."/>
            <person name="Evans J."/>
            <person name="Lu Z."/>
            <person name="Zhao P."/>
            <person name="Sumathipala N."/>
            <person name="Altincicek B."/>
            <person name="Vilcinskas A."/>
            <person name="Williams M."/>
            <person name="Hultmark D."/>
            <person name="Hetru C."/>
            <person name="Jiang H."/>
            <person name="Grimmelikhuijzen C.J."/>
            <person name="Hauser F."/>
            <person name="Cazzamali G."/>
            <person name="Williamson M."/>
            <person name="Park Y."/>
            <person name="Li B."/>
            <person name="Tanaka Y."/>
            <person name="Predel R."/>
            <person name="Neupert S."/>
            <person name="Schachtner J."/>
            <person name="Verleyen P."/>
            <person name="Raible F."/>
            <person name="Bork P."/>
            <person name="Friedrich M."/>
            <person name="Walden K.K."/>
            <person name="Robertson H.M."/>
            <person name="Angeli S."/>
            <person name="Foret S."/>
            <person name="Bucher G."/>
            <person name="Schuetz S."/>
            <person name="Maleszka R."/>
            <person name="Wimmer E.A."/>
            <person name="Beeman R.W."/>
            <person name="Lorenzen M."/>
            <person name="Tomoyasu Y."/>
            <person name="Miller S.C."/>
            <person name="Grossmann D."/>
            <person name="Bucher G."/>
        </authorList>
    </citation>
    <scope>NUCLEOTIDE SEQUENCE [LARGE SCALE GENOMIC DNA]</scope>
    <source>
        <strain evidence="2 3">Georgia GA2</strain>
    </source>
</reference>
<dbReference type="Proteomes" id="UP000007266">
    <property type="component" value="Linkage group 7"/>
</dbReference>
<reference evidence="2 3" key="2">
    <citation type="journal article" date="2010" name="Nucleic Acids Res.">
        <title>BeetleBase in 2010: revisions to provide comprehensive genomic information for Tribolium castaneum.</title>
        <authorList>
            <person name="Kim H.S."/>
            <person name="Murphy T."/>
            <person name="Xia J."/>
            <person name="Caragea D."/>
            <person name="Park Y."/>
            <person name="Beeman R.W."/>
            <person name="Lorenzen M.D."/>
            <person name="Butcher S."/>
            <person name="Manak J.R."/>
            <person name="Brown S.J."/>
        </authorList>
    </citation>
    <scope>GENOME REANNOTATION</scope>
    <source>
        <strain evidence="2 3">Georgia GA2</strain>
    </source>
</reference>
<keyword evidence="3" id="KW-1185">Reference proteome</keyword>
<gene>
    <name evidence="2" type="primary">GLEAN_08843</name>
    <name evidence="2" type="ORF">TcasGA2_TC008843</name>
</gene>
<protein>
    <submittedName>
        <fullName evidence="2">Uncharacterized protein</fullName>
    </submittedName>
</protein>